<evidence type="ECO:0000313" key="2">
    <source>
        <dbReference type="EMBL" id="KAF2096684.1"/>
    </source>
</evidence>
<name>A0A9P4M8C8_9PEZI</name>
<dbReference type="NCBIfam" id="TIGR01571">
    <property type="entry name" value="A_thal_Cys_rich"/>
    <property type="match status" value="1"/>
</dbReference>
<feature type="region of interest" description="Disordered" evidence="1">
    <location>
        <begin position="116"/>
        <end position="151"/>
    </location>
</feature>
<dbReference type="OrthoDB" id="1045822at2759"/>
<dbReference type="InterPro" id="IPR006461">
    <property type="entry name" value="PLAC_motif_containing"/>
</dbReference>
<dbReference type="PANTHER" id="PTHR15907">
    <property type="entry name" value="DUF614 FAMILY PROTEIN-RELATED"/>
    <property type="match status" value="1"/>
</dbReference>
<accession>A0A9P4M8C8</accession>
<evidence type="ECO:0000313" key="3">
    <source>
        <dbReference type="Proteomes" id="UP000799772"/>
    </source>
</evidence>
<feature type="compositionally biased region" description="Polar residues" evidence="1">
    <location>
        <begin position="141"/>
        <end position="151"/>
    </location>
</feature>
<dbReference type="AlphaFoldDB" id="A0A9P4M8C8"/>
<dbReference type="Proteomes" id="UP000799772">
    <property type="component" value="Unassembled WGS sequence"/>
</dbReference>
<proteinExistence type="predicted"/>
<sequence length="151" mass="17137">MAYQAAPEEWRVPATGCCSPVGDCCMGYWLPCVVYGRVHYRLRQDAQLRGYSACNGACWGHFGLMACCGVQWVLQFMQRGELRRRYNIDGNGCTDCLCSTCCGCCDIIQQDKEMKNRETQPILDAEPKRNEGMHYAPQDQPPTYQNGQQNF</sequence>
<keyword evidence="3" id="KW-1185">Reference proteome</keyword>
<evidence type="ECO:0000256" key="1">
    <source>
        <dbReference type="SAM" id="MobiDB-lite"/>
    </source>
</evidence>
<protein>
    <submittedName>
        <fullName evidence="2">PLAC8-domain-containing protein</fullName>
    </submittedName>
</protein>
<reference evidence="2" key="1">
    <citation type="journal article" date="2020" name="Stud. Mycol.">
        <title>101 Dothideomycetes genomes: a test case for predicting lifestyles and emergence of pathogens.</title>
        <authorList>
            <person name="Haridas S."/>
            <person name="Albert R."/>
            <person name="Binder M."/>
            <person name="Bloem J."/>
            <person name="Labutti K."/>
            <person name="Salamov A."/>
            <person name="Andreopoulos B."/>
            <person name="Baker S."/>
            <person name="Barry K."/>
            <person name="Bills G."/>
            <person name="Bluhm B."/>
            <person name="Cannon C."/>
            <person name="Castanera R."/>
            <person name="Culley D."/>
            <person name="Daum C."/>
            <person name="Ezra D."/>
            <person name="Gonzalez J."/>
            <person name="Henrissat B."/>
            <person name="Kuo A."/>
            <person name="Liang C."/>
            <person name="Lipzen A."/>
            <person name="Lutzoni F."/>
            <person name="Magnuson J."/>
            <person name="Mondo S."/>
            <person name="Nolan M."/>
            <person name="Ohm R."/>
            <person name="Pangilinan J."/>
            <person name="Park H.-J."/>
            <person name="Ramirez L."/>
            <person name="Alfaro M."/>
            <person name="Sun H."/>
            <person name="Tritt A."/>
            <person name="Yoshinaga Y."/>
            <person name="Zwiers L.-H."/>
            <person name="Turgeon B."/>
            <person name="Goodwin S."/>
            <person name="Spatafora J."/>
            <person name="Crous P."/>
            <person name="Grigoriev I."/>
        </authorList>
    </citation>
    <scope>NUCLEOTIDE SEQUENCE</scope>
    <source>
        <strain evidence="2">CBS 133067</strain>
    </source>
</reference>
<gene>
    <name evidence="2" type="ORF">NA57DRAFT_58582</name>
</gene>
<organism evidence="2 3">
    <name type="scientific">Rhizodiscina lignyota</name>
    <dbReference type="NCBI Taxonomy" id="1504668"/>
    <lineage>
        <taxon>Eukaryota</taxon>
        <taxon>Fungi</taxon>
        <taxon>Dikarya</taxon>
        <taxon>Ascomycota</taxon>
        <taxon>Pezizomycotina</taxon>
        <taxon>Dothideomycetes</taxon>
        <taxon>Pleosporomycetidae</taxon>
        <taxon>Aulographales</taxon>
        <taxon>Rhizodiscinaceae</taxon>
        <taxon>Rhizodiscina</taxon>
    </lineage>
</organism>
<dbReference type="Pfam" id="PF04749">
    <property type="entry name" value="PLAC8"/>
    <property type="match status" value="1"/>
</dbReference>
<dbReference type="EMBL" id="ML978129">
    <property type="protein sequence ID" value="KAF2096684.1"/>
    <property type="molecule type" value="Genomic_DNA"/>
</dbReference>
<comment type="caution">
    <text evidence="2">The sequence shown here is derived from an EMBL/GenBank/DDBJ whole genome shotgun (WGS) entry which is preliminary data.</text>
</comment>